<dbReference type="Gene3D" id="1.20.1200.10">
    <property type="entry name" value="Cobalamin adenosyltransferase-like"/>
    <property type="match status" value="1"/>
</dbReference>
<evidence type="ECO:0000256" key="3">
    <source>
        <dbReference type="ARBA" id="ARBA00022840"/>
    </source>
</evidence>
<keyword evidence="1 5" id="KW-0808">Transferase</keyword>
<reference evidence="5" key="1">
    <citation type="journal article" date="2012" name="PLoS ONE">
        <title>Gene sets for utilization of primary and secondary nutrition supplies in the distal gut of endangered iberian lynx.</title>
        <authorList>
            <person name="Alcaide M."/>
            <person name="Messina E."/>
            <person name="Richter M."/>
            <person name="Bargiela R."/>
            <person name="Peplies J."/>
            <person name="Huws S.A."/>
            <person name="Newbold C.J."/>
            <person name="Golyshin P.N."/>
            <person name="Simon M.A."/>
            <person name="Lopez G."/>
            <person name="Yakimov M.M."/>
            <person name="Ferrer M."/>
        </authorList>
    </citation>
    <scope>NUCLEOTIDE SEQUENCE</scope>
</reference>
<accession>J9CGL6</accession>
<dbReference type="PANTHER" id="PTHR12213:SF0">
    <property type="entry name" value="CORRINOID ADENOSYLTRANSFERASE MMAB"/>
    <property type="match status" value="1"/>
</dbReference>
<evidence type="ECO:0000313" key="5">
    <source>
        <dbReference type="EMBL" id="EJW99165.1"/>
    </source>
</evidence>
<keyword evidence="3" id="KW-0067">ATP-binding</keyword>
<dbReference type="GO" id="GO:0008817">
    <property type="term" value="F:corrinoid adenosyltransferase activity"/>
    <property type="evidence" value="ECO:0007669"/>
    <property type="project" value="UniProtKB-EC"/>
</dbReference>
<dbReference type="NCBIfam" id="TIGR00636">
    <property type="entry name" value="PduO_Nterm"/>
    <property type="match status" value="1"/>
</dbReference>
<comment type="caution">
    <text evidence="5">The sequence shown here is derived from an EMBL/GenBank/DDBJ whole genome shotgun (WGS) entry which is preliminary data.</text>
</comment>
<dbReference type="InterPro" id="IPR029499">
    <property type="entry name" value="PduO-typ"/>
</dbReference>
<dbReference type="Pfam" id="PF01923">
    <property type="entry name" value="Cob_adeno_trans"/>
    <property type="match status" value="1"/>
</dbReference>
<dbReference type="PANTHER" id="PTHR12213">
    <property type="entry name" value="CORRINOID ADENOSYLTRANSFERASE"/>
    <property type="match status" value="1"/>
</dbReference>
<evidence type="ECO:0000256" key="2">
    <source>
        <dbReference type="ARBA" id="ARBA00022741"/>
    </source>
</evidence>
<dbReference type="EMBL" id="AMCI01003940">
    <property type="protein sequence ID" value="EJW99165.1"/>
    <property type="molecule type" value="Genomic_DNA"/>
</dbReference>
<dbReference type="EC" id="2.5.1.17" evidence="5"/>
<dbReference type="SUPFAM" id="SSF89028">
    <property type="entry name" value="Cobalamin adenosyltransferase-like"/>
    <property type="match status" value="1"/>
</dbReference>
<keyword evidence="2" id="KW-0547">Nucleotide-binding</keyword>
<protein>
    <submittedName>
        <fullName evidence="5">ATP:cob(I)alamin adenosyltransferase</fullName>
        <ecNumber evidence="5">2.5.1.17</ecNumber>
    </submittedName>
</protein>
<feature type="domain" description="Cobalamin adenosyltransferase-like" evidence="4">
    <location>
        <begin position="21"/>
        <end position="165"/>
    </location>
</feature>
<dbReference type="AlphaFoldDB" id="J9CGL6"/>
<dbReference type="InterPro" id="IPR016030">
    <property type="entry name" value="CblAdoTrfase-like"/>
</dbReference>
<sequence>MESSFEKSFSCKTEDLPKDALTDLADGNRVMKDDLRMDICGTLDELSSHIGLLLVDCPAALTAELQYVQRKLFAIGAYVAGARDLPGLPTPEDVQVLKRRIAEWGHSCGAFDGFILPGGCRAAAQSHVCRTVCRRAERCVVTLRIGVVLPYLNRLSTYFFYLSKYLNKISGVEEIKI</sequence>
<gene>
    <name evidence="5" type="ORF">EVA_12728</name>
</gene>
<organism evidence="5">
    <name type="scientific">gut metagenome</name>
    <dbReference type="NCBI Taxonomy" id="749906"/>
    <lineage>
        <taxon>unclassified sequences</taxon>
        <taxon>metagenomes</taxon>
        <taxon>organismal metagenomes</taxon>
    </lineage>
</organism>
<evidence type="ECO:0000259" key="4">
    <source>
        <dbReference type="Pfam" id="PF01923"/>
    </source>
</evidence>
<dbReference type="GO" id="GO:0005524">
    <property type="term" value="F:ATP binding"/>
    <property type="evidence" value="ECO:0007669"/>
    <property type="project" value="UniProtKB-KW"/>
</dbReference>
<name>J9CGL6_9ZZZZ</name>
<dbReference type="InterPro" id="IPR036451">
    <property type="entry name" value="CblAdoTrfase-like_sf"/>
</dbReference>
<evidence type="ECO:0000256" key="1">
    <source>
        <dbReference type="ARBA" id="ARBA00022679"/>
    </source>
</evidence>
<proteinExistence type="predicted"/>